<dbReference type="InterPro" id="IPR001647">
    <property type="entry name" value="HTH_TetR"/>
</dbReference>
<gene>
    <name evidence="5" type="ORF">BJY24_004083</name>
</gene>
<evidence type="ECO:0000256" key="1">
    <source>
        <dbReference type="ARBA" id="ARBA00023125"/>
    </source>
</evidence>
<evidence type="ECO:0000313" key="5">
    <source>
        <dbReference type="EMBL" id="MBB5915216.1"/>
    </source>
</evidence>
<keyword evidence="6" id="KW-1185">Reference proteome</keyword>
<reference evidence="5 6" key="1">
    <citation type="submission" date="2020-08" db="EMBL/GenBank/DDBJ databases">
        <title>Sequencing the genomes of 1000 actinobacteria strains.</title>
        <authorList>
            <person name="Klenk H.-P."/>
        </authorList>
    </citation>
    <scope>NUCLEOTIDE SEQUENCE [LARGE SCALE GENOMIC DNA]</scope>
    <source>
        <strain evidence="5 6">DSM 43582</strain>
    </source>
</reference>
<protein>
    <submittedName>
        <fullName evidence="5">AcrR family transcriptional regulator</fullName>
    </submittedName>
</protein>
<feature type="domain" description="HTH tetR-type" evidence="4">
    <location>
        <begin position="18"/>
        <end position="78"/>
    </location>
</feature>
<dbReference type="InterPro" id="IPR009057">
    <property type="entry name" value="Homeodomain-like_sf"/>
</dbReference>
<evidence type="ECO:0000313" key="6">
    <source>
        <dbReference type="Proteomes" id="UP000540412"/>
    </source>
</evidence>
<feature type="DNA-binding region" description="H-T-H motif" evidence="2">
    <location>
        <begin position="41"/>
        <end position="60"/>
    </location>
</feature>
<dbReference type="PANTHER" id="PTHR30055">
    <property type="entry name" value="HTH-TYPE TRANSCRIPTIONAL REGULATOR RUTR"/>
    <property type="match status" value="1"/>
</dbReference>
<dbReference type="PROSITE" id="PS50977">
    <property type="entry name" value="HTH_TETR_2"/>
    <property type="match status" value="1"/>
</dbReference>
<accession>A0A7W9PFU2</accession>
<dbReference type="EMBL" id="JACHIT010000001">
    <property type="protein sequence ID" value="MBB5915216.1"/>
    <property type="molecule type" value="Genomic_DNA"/>
</dbReference>
<dbReference type="PRINTS" id="PR00455">
    <property type="entry name" value="HTHTETR"/>
</dbReference>
<dbReference type="Pfam" id="PF00440">
    <property type="entry name" value="TetR_N"/>
    <property type="match status" value="1"/>
</dbReference>
<dbReference type="RefSeq" id="WP_051161157.1">
    <property type="nucleotide sequence ID" value="NZ_JACHIT010000001.1"/>
</dbReference>
<feature type="region of interest" description="Disordered" evidence="3">
    <location>
        <begin position="210"/>
        <end position="229"/>
    </location>
</feature>
<evidence type="ECO:0000256" key="2">
    <source>
        <dbReference type="PROSITE-ProRule" id="PRU00335"/>
    </source>
</evidence>
<sequence length="229" mass="25348">MPVEPVPQRRRPSQERAKATRAHILDTAARVFAQRGVLNTSTNRIAAEAGVSIGTVYRYFEDRSVMVDELLERLLGNAEARFTERVYGVADKPVIETLTGILGAITDELAENAALVRELVAAVHYHDTIIPAFEPRLRILVKVLIIQTLGPGDDRHYELMAFVIVNTSFAAVMRAALAETEQQRHEIIAMTARLIAPLLESEIAAARPGPTAVLTPRGRRRGVTRRSPR</sequence>
<proteinExistence type="predicted"/>
<feature type="compositionally biased region" description="Basic residues" evidence="3">
    <location>
        <begin position="217"/>
        <end position="229"/>
    </location>
</feature>
<dbReference type="GO" id="GO:0000976">
    <property type="term" value="F:transcription cis-regulatory region binding"/>
    <property type="evidence" value="ECO:0007669"/>
    <property type="project" value="TreeGrafter"/>
</dbReference>
<organism evidence="5 6">
    <name type="scientific">Nocardia transvalensis</name>
    <dbReference type="NCBI Taxonomy" id="37333"/>
    <lineage>
        <taxon>Bacteria</taxon>
        <taxon>Bacillati</taxon>
        <taxon>Actinomycetota</taxon>
        <taxon>Actinomycetes</taxon>
        <taxon>Mycobacteriales</taxon>
        <taxon>Nocardiaceae</taxon>
        <taxon>Nocardia</taxon>
    </lineage>
</organism>
<dbReference type="Gene3D" id="1.10.357.10">
    <property type="entry name" value="Tetracycline Repressor, domain 2"/>
    <property type="match status" value="1"/>
</dbReference>
<dbReference type="GO" id="GO:0003700">
    <property type="term" value="F:DNA-binding transcription factor activity"/>
    <property type="evidence" value="ECO:0007669"/>
    <property type="project" value="TreeGrafter"/>
</dbReference>
<evidence type="ECO:0000256" key="3">
    <source>
        <dbReference type="SAM" id="MobiDB-lite"/>
    </source>
</evidence>
<dbReference type="PANTHER" id="PTHR30055:SF226">
    <property type="entry name" value="HTH-TYPE TRANSCRIPTIONAL REGULATOR PKSA"/>
    <property type="match status" value="1"/>
</dbReference>
<comment type="caution">
    <text evidence="5">The sequence shown here is derived from an EMBL/GenBank/DDBJ whole genome shotgun (WGS) entry which is preliminary data.</text>
</comment>
<dbReference type="InterPro" id="IPR050109">
    <property type="entry name" value="HTH-type_TetR-like_transc_reg"/>
</dbReference>
<dbReference type="AlphaFoldDB" id="A0A7W9PFU2"/>
<name>A0A7W9PFU2_9NOCA</name>
<dbReference type="Proteomes" id="UP000540412">
    <property type="component" value="Unassembled WGS sequence"/>
</dbReference>
<keyword evidence="1 2" id="KW-0238">DNA-binding</keyword>
<evidence type="ECO:0000259" key="4">
    <source>
        <dbReference type="PROSITE" id="PS50977"/>
    </source>
</evidence>
<dbReference type="SUPFAM" id="SSF46689">
    <property type="entry name" value="Homeodomain-like"/>
    <property type="match status" value="1"/>
</dbReference>